<feature type="chain" id="PRO_5013246539" evidence="1">
    <location>
        <begin position="21"/>
        <end position="212"/>
    </location>
</feature>
<organism evidence="3 4">
    <name type="scientific">Duganella sacchari</name>
    <dbReference type="NCBI Taxonomy" id="551987"/>
    <lineage>
        <taxon>Bacteria</taxon>
        <taxon>Pseudomonadati</taxon>
        <taxon>Pseudomonadota</taxon>
        <taxon>Betaproteobacteria</taxon>
        <taxon>Burkholderiales</taxon>
        <taxon>Oxalobacteraceae</taxon>
        <taxon>Telluria group</taxon>
        <taxon>Duganella</taxon>
    </lineage>
</organism>
<evidence type="ECO:0000259" key="2">
    <source>
        <dbReference type="Pfam" id="PF07589"/>
    </source>
</evidence>
<keyword evidence="1" id="KW-0732">Signal</keyword>
<sequence>MKHTIIAAALAIASFSSAQAASINGLHNTGEGISGTADAYYTLSSSSVSNTVPTITNGSQWPINPWLANTDASKWITPTGTQGESLDPWSNGTYTYTLQFDLTGYNAASAVFNARIAADNAVSVKLNTTSLLSNAVGFTNWSDFSAHSGFVAGVNTLEFTVTNYALNGGNPSGLRVEFLNSNVAAVPEPEAYAMLLGGLALVGAIARRRKQQ</sequence>
<protein>
    <submittedName>
        <fullName evidence="3">PEP-CTERM protein-sorting domain-containing protein</fullName>
    </submittedName>
</protein>
<feature type="domain" description="Ice-binding protein C-terminal" evidence="2">
    <location>
        <begin position="185"/>
        <end position="210"/>
    </location>
</feature>
<reference evidence="4" key="1">
    <citation type="submission" date="2016-11" db="EMBL/GenBank/DDBJ databases">
        <authorList>
            <person name="Varghese N."/>
            <person name="Submissions S."/>
        </authorList>
    </citation>
    <scope>NUCLEOTIDE SEQUENCE [LARGE SCALE GENOMIC DNA]</scope>
    <source>
        <strain evidence="4">Sac-22</strain>
    </source>
</reference>
<dbReference type="STRING" id="551987.SAMN05192549_102127"/>
<evidence type="ECO:0000256" key="1">
    <source>
        <dbReference type="SAM" id="SignalP"/>
    </source>
</evidence>
<dbReference type="Pfam" id="PF07589">
    <property type="entry name" value="PEP-CTERM"/>
    <property type="match status" value="1"/>
</dbReference>
<dbReference type="InterPro" id="IPR013424">
    <property type="entry name" value="Ice-binding_C"/>
</dbReference>
<evidence type="ECO:0000313" key="4">
    <source>
        <dbReference type="Proteomes" id="UP000184339"/>
    </source>
</evidence>
<dbReference type="OrthoDB" id="8565855at2"/>
<evidence type="ECO:0000313" key="3">
    <source>
        <dbReference type="EMBL" id="SHM65239.1"/>
    </source>
</evidence>
<dbReference type="Proteomes" id="UP000184339">
    <property type="component" value="Unassembled WGS sequence"/>
</dbReference>
<gene>
    <name evidence="3" type="ORF">SAMN05192549_102127</name>
</gene>
<keyword evidence="4" id="KW-1185">Reference proteome</keyword>
<dbReference type="RefSeq" id="WP_072781774.1">
    <property type="nucleotide sequence ID" value="NZ_FRCX01000002.1"/>
</dbReference>
<proteinExistence type="predicted"/>
<dbReference type="AlphaFoldDB" id="A0A1M7KIS1"/>
<accession>A0A1M7KIS1</accession>
<feature type="signal peptide" evidence="1">
    <location>
        <begin position="1"/>
        <end position="20"/>
    </location>
</feature>
<dbReference type="EMBL" id="FRCX01000002">
    <property type="protein sequence ID" value="SHM65239.1"/>
    <property type="molecule type" value="Genomic_DNA"/>
</dbReference>
<dbReference type="NCBIfam" id="TIGR02595">
    <property type="entry name" value="PEP_CTERM"/>
    <property type="match status" value="1"/>
</dbReference>
<name>A0A1M7KIS1_9BURK</name>